<dbReference type="Gene3D" id="3.20.20.70">
    <property type="entry name" value="Aldolase class I"/>
    <property type="match status" value="1"/>
</dbReference>
<protein>
    <recommendedName>
        <fullName evidence="3">indole-3-glycerol-phosphate synthase</fullName>
        <ecNumber evidence="3">4.1.1.48</ecNumber>
    </recommendedName>
</protein>
<dbReference type="GO" id="GO:0004425">
    <property type="term" value="F:indole-3-glycerol-phosphate synthase activity"/>
    <property type="evidence" value="ECO:0007669"/>
    <property type="project" value="UniProtKB-EC"/>
</dbReference>
<dbReference type="InterPro" id="IPR011060">
    <property type="entry name" value="RibuloseP-bd_barrel"/>
</dbReference>
<evidence type="ECO:0000256" key="2">
    <source>
        <dbReference type="ARBA" id="ARBA00004696"/>
    </source>
</evidence>
<comment type="pathway">
    <text evidence="2">Amino-acid biosynthesis; L-tryptophan biosynthesis; L-tryptophan from chorismate: step 4/5.</text>
</comment>
<feature type="non-terminal residue" evidence="10">
    <location>
        <position position="1"/>
    </location>
</feature>
<comment type="catalytic activity">
    <reaction evidence="1">
        <text>1-(2-carboxyphenylamino)-1-deoxy-D-ribulose 5-phosphate + H(+) = (1S,2R)-1-C-(indol-3-yl)glycerol 3-phosphate + CO2 + H2O</text>
        <dbReference type="Rhea" id="RHEA:23476"/>
        <dbReference type="ChEBI" id="CHEBI:15377"/>
        <dbReference type="ChEBI" id="CHEBI:15378"/>
        <dbReference type="ChEBI" id="CHEBI:16526"/>
        <dbReference type="ChEBI" id="CHEBI:58613"/>
        <dbReference type="ChEBI" id="CHEBI:58866"/>
        <dbReference type="EC" id="4.1.1.48"/>
    </reaction>
</comment>
<gene>
    <name evidence="10" type="ORF">COV91_00075</name>
</gene>
<accession>A0A2H0KF33</accession>
<dbReference type="GO" id="GO:0000162">
    <property type="term" value="P:L-tryptophan biosynthetic process"/>
    <property type="evidence" value="ECO:0007669"/>
    <property type="project" value="UniProtKB-UniPathway"/>
</dbReference>
<dbReference type="Pfam" id="PF00218">
    <property type="entry name" value="IGPS"/>
    <property type="match status" value="1"/>
</dbReference>
<dbReference type="UniPathway" id="UPA00035">
    <property type="reaction ID" value="UER00043"/>
</dbReference>
<keyword evidence="6" id="KW-0822">Tryptophan biosynthesis</keyword>
<sequence length="201" mass="21381">SPSLGSLSGGSIIPIAKVYAGSGARAISVLTDEKYFSGSLSFLEEVRRICKQPILRKDFIIDPYQVYESKVAGADAILLIVAVLSLKKLQELLSLAQSLSLDALVEVHSKGELAKALCAGAKIIGINNRNLKTLKINLTTTDDIMRAVPKGTKAVFVSESGISTRADAEQVKKAGVHAILVGSAIMQAKKRTAKIHELSPL</sequence>
<keyword evidence="8" id="KW-0456">Lyase</keyword>
<keyword evidence="4" id="KW-0028">Amino-acid biosynthesis</keyword>
<dbReference type="PANTHER" id="PTHR22854:SF2">
    <property type="entry name" value="INDOLE-3-GLYCEROL-PHOSPHATE SYNTHASE"/>
    <property type="match status" value="1"/>
</dbReference>
<evidence type="ECO:0000313" key="10">
    <source>
        <dbReference type="EMBL" id="PIQ69193.1"/>
    </source>
</evidence>
<evidence type="ECO:0000256" key="4">
    <source>
        <dbReference type="ARBA" id="ARBA00022605"/>
    </source>
</evidence>
<evidence type="ECO:0000256" key="7">
    <source>
        <dbReference type="ARBA" id="ARBA00023141"/>
    </source>
</evidence>
<dbReference type="InterPro" id="IPR013798">
    <property type="entry name" value="Indole-3-glycerol_P_synth_dom"/>
</dbReference>
<evidence type="ECO:0000259" key="9">
    <source>
        <dbReference type="Pfam" id="PF00218"/>
    </source>
</evidence>
<proteinExistence type="predicted"/>
<organism evidence="10 11">
    <name type="scientific">Candidatus Taylorbacteria bacterium CG11_big_fil_rev_8_21_14_0_20_46_11</name>
    <dbReference type="NCBI Taxonomy" id="1975025"/>
    <lineage>
        <taxon>Bacteria</taxon>
        <taxon>Candidatus Tayloriibacteriota</taxon>
    </lineage>
</organism>
<evidence type="ECO:0000256" key="3">
    <source>
        <dbReference type="ARBA" id="ARBA00012362"/>
    </source>
</evidence>
<reference evidence="10 11" key="1">
    <citation type="submission" date="2017-09" db="EMBL/GenBank/DDBJ databases">
        <title>Depth-based differentiation of microbial function through sediment-hosted aquifers and enrichment of novel symbionts in the deep terrestrial subsurface.</title>
        <authorList>
            <person name="Probst A.J."/>
            <person name="Ladd B."/>
            <person name="Jarett J.K."/>
            <person name="Geller-Mcgrath D.E."/>
            <person name="Sieber C.M."/>
            <person name="Emerson J.B."/>
            <person name="Anantharaman K."/>
            <person name="Thomas B.C."/>
            <person name="Malmstrom R."/>
            <person name="Stieglmeier M."/>
            <person name="Klingl A."/>
            <person name="Woyke T."/>
            <person name="Ryan C.M."/>
            <person name="Banfield J.F."/>
        </authorList>
    </citation>
    <scope>NUCLEOTIDE SEQUENCE [LARGE SCALE GENOMIC DNA]</scope>
    <source>
        <strain evidence="10">CG11_big_fil_rev_8_21_14_0_20_46_11</strain>
    </source>
</reference>
<feature type="domain" description="Indole-3-glycerol phosphate synthase" evidence="9">
    <location>
        <begin position="1"/>
        <end position="198"/>
    </location>
</feature>
<evidence type="ECO:0000256" key="6">
    <source>
        <dbReference type="ARBA" id="ARBA00022822"/>
    </source>
</evidence>
<dbReference type="AlphaFoldDB" id="A0A2H0KF33"/>
<dbReference type="SUPFAM" id="SSF51366">
    <property type="entry name" value="Ribulose-phoshate binding barrel"/>
    <property type="match status" value="1"/>
</dbReference>
<evidence type="ECO:0000313" key="11">
    <source>
        <dbReference type="Proteomes" id="UP000229342"/>
    </source>
</evidence>
<dbReference type="GO" id="GO:0004640">
    <property type="term" value="F:phosphoribosylanthranilate isomerase activity"/>
    <property type="evidence" value="ECO:0007669"/>
    <property type="project" value="TreeGrafter"/>
</dbReference>
<evidence type="ECO:0000256" key="5">
    <source>
        <dbReference type="ARBA" id="ARBA00022793"/>
    </source>
</evidence>
<dbReference type="InterPro" id="IPR045186">
    <property type="entry name" value="Indole-3-glycerol_P_synth"/>
</dbReference>
<dbReference type="Proteomes" id="UP000229342">
    <property type="component" value="Unassembled WGS sequence"/>
</dbReference>
<evidence type="ECO:0000256" key="1">
    <source>
        <dbReference type="ARBA" id="ARBA00001633"/>
    </source>
</evidence>
<keyword evidence="5" id="KW-0210">Decarboxylase</keyword>
<name>A0A2H0KF33_9BACT</name>
<dbReference type="EMBL" id="PCVG01000003">
    <property type="protein sequence ID" value="PIQ69193.1"/>
    <property type="molecule type" value="Genomic_DNA"/>
</dbReference>
<evidence type="ECO:0000256" key="8">
    <source>
        <dbReference type="ARBA" id="ARBA00023239"/>
    </source>
</evidence>
<dbReference type="PANTHER" id="PTHR22854">
    <property type="entry name" value="TRYPTOPHAN BIOSYNTHESIS PROTEIN"/>
    <property type="match status" value="1"/>
</dbReference>
<dbReference type="CDD" id="cd00331">
    <property type="entry name" value="IGPS"/>
    <property type="match status" value="1"/>
</dbReference>
<dbReference type="InterPro" id="IPR013785">
    <property type="entry name" value="Aldolase_TIM"/>
</dbReference>
<dbReference type="EC" id="4.1.1.48" evidence="3"/>
<comment type="caution">
    <text evidence="10">The sequence shown here is derived from an EMBL/GenBank/DDBJ whole genome shotgun (WGS) entry which is preliminary data.</text>
</comment>
<keyword evidence="7" id="KW-0057">Aromatic amino acid biosynthesis</keyword>